<accession>A0A284RX75</accession>
<proteinExistence type="predicted"/>
<dbReference type="Proteomes" id="UP000219338">
    <property type="component" value="Unassembled WGS sequence"/>
</dbReference>
<gene>
    <name evidence="1" type="ORF">ARMOST_16783</name>
</gene>
<dbReference type="EMBL" id="FUEG01000019">
    <property type="protein sequence ID" value="SJL13342.1"/>
    <property type="molecule type" value="Genomic_DNA"/>
</dbReference>
<evidence type="ECO:0000313" key="2">
    <source>
        <dbReference type="Proteomes" id="UP000219338"/>
    </source>
</evidence>
<dbReference type="OrthoDB" id="10614890at2759"/>
<protein>
    <submittedName>
        <fullName evidence="1">Uncharacterized protein</fullName>
    </submittedName>
</protein>
<reference evidence="2" key="1">
    <citation type="journal article" date="2017" name="Nat. Ecol. Evol.">
        <title>Genome expansion and lineage-specific genetic innovations in the forest pathogenic fungi Armillaria.</title>
        <authorList>
            <person name="Sipos G."/>
            <person name="Prasanna A.N."/>
            <person name="Walter M.C."/>
            <person name="O'Connor E."/>
            <person name="Balint B."/>
            <person name="Krizsan K."/>
            <person name="Kiss B."/>
            <person name="Hess J."/>
            <person name="Varga T."/>
            <person name="Slot J."/>
            <person name="Riley R."/>
            <person name="Boka B."/>
            <person name="Rigling D."/>
            <person name="Barry K."/>
            <person name="Lee J."/>
            <person name="Mihaltcheva S."/>
            <person name="LaButti K."/>
            <person name="Lipzen A."/>
            <person name="Waldron R."/>
            <person name="Moloney N.M."/>
            <person name="Sperisen C."/>
            <person name="Kredics L."/>
            <person name="Vagvoelgyi C."/>
            <person name="Patrignani A."/>
            <person name="Fitzpatrick D."/>
            <person name="Nagy I."/>
            <person name="Doyle S."/>
            <person name="Anderson J.B."/>
            <person name="Grigoriev I.V."/>
            <person name="Gueldener U."/>
            <person name="Muensterkoetter M."/>
            <person name="Nagy L.G."/>
        </authorList>
    </citation>
    <scope>NUCLEOTIDE SEQUENCE [LARGE SCALE GENOMIC DNA]</scope>
    <source>
        <strain evidence="2">C18/9</strain>
    </source>
</reference>
<dbReference type="AlphaFoldDB" id="A0A284RX75"/>
<organism evidence="1 2">
    <name type="scientific">Armillaria ostoyae</name>
    <name type="common">Armillaria root rot fungus</name>
    <dbReference type="NCBI Taxonomy" id="47428"/>
    <lineage>
        <taxon>Eukaryota</taxon>
        <taxon>Fungi</taxon>
        <taxon>Dikarya</taxon>
        <taxon>Basidiomycota</taxon>
        <taxon>Agaricomycotina</taxon>
        <taxon>Agaricomycetes</taxon>
        <taxon>Agaricomycetidae</taxon>
        <taxon>Agaricales</taxon>
        <taxon>Marasmiineae</taxon>
        <taxon>Physalacriaceae</taxon>
        <taxon>Armillaria</taxon>
    </lineage>
</organism>
<keyword evidence="2" id="KW-1185">Reference proteome</keyword>
<sequence>MSNNKNARAIFILVHYHPFIVNVTICHADQPTEIGRRHPEWRGDRRCEIFAAGFVHHLSQTSVDILQQNSYAVVELPNFGAITRTVSAAGSLSGHLRQAGNIGSHKTSVLMLASTRANTAAIASEEQHTLVADFSFRLLFIATVDIRSPMRNRLWACRNYSTSGFRTRVPPLIGLGRGTSVAEGDHGHLIVQSLQICGHSPRFCSFVNDILGTIHTCLGAELKRRSLMLYIFSA</sequence>
<evidence type="ECO:0000313" key="1">
    <source>
        <dbReference type="EMBL" id="SJL13342.1"/>
    </source>
</evidence>
<name>A0A284RX75_ARMOS</name>